<comment type="caution">
    <text evidence="3">The sequence shown here is derived from an EMBL/GenBank/DDBJ whole genome shotgun (WGS) entry which is preliminary data.</text>
</comment>
<keyword evidence="4" id="KW-1185">Reference proteome</keyword>
<comment type="similarity">
    <text evidence="1">Belongs to the free Met sulfoxide reductase family.</text>
</comment>
<dbReference type="PROSITE" id="PS01320">
    <property type="entry name" value="UPF0067"/>
    <property type="match status" value="1"/>
</dbReference>
<dbReference type="InterPro" id="IPR051330">
    <property type="entry name" value="Phosphatase_reg/MetRdx"/>
</dbReference>
<evidence type="ECO:0000256" key="1">
    <source>
        <dbReference type="ARBA" id="ARBA00038454"/>
    </source>
</evidence>
<dbReference type="Pfam" id="PF01590">
    <property type="entry name" value="GAF"/>
    <property type="match status" value="1"/>
</dbReference>
<dbReference type="Gene3D" id="3.30.450.40">
    <property type="match status" value="1"/>
</dbReference>
<dbReference type="InterPro" id="IPR000614">
    <property type="entry name" value="FRMsr_CS"/>
</dbReference>
<dbReference type="Proteomes" id="UP000614200">
    <property type="component" value="Unassembled WGS sequence"/>
</dbReference>
<evidence type="ECO:0000313" key="4">
    <source>
        <dbReference type="Proteomes" id="UP000614200"/>
    </source>
</evidence>
<name>A0ABR9ZYX3_9FIRM</name>
<accession>A0ABR9ZYX3</accession>
<dbReference type="EMBL" id="JADKNH010000011">
    <property type="protein sequence ID" value="MBF4694789.1"/>
    <property type="molecule type" value="Genomic_DNA"/>
</dbReference>
<proteinExistence type="inferred from homology"/>
<dbReference type="InterPro" id="IPR003018">
    <property type="entry name" value="GAF"/>
</dbReference>
<dbReference type="InterPro" id="IPR029016">
    <property type="entry name" value="GAF-like_dom_sf"/>
</dbReference>
<dbReference type="PANTHER" id="PTHR21021:SF15">
    <property type="entry name" value="FREE METHIONINE-R-SULFOXIDE REDUCTASE"/>
    <property type="match status" value="1"/>
</dbReference>
<dbReference type="SUPFAM" id="SSF55781">
    <property type="entry name" value="GAF domain-like"/>
    <property type="match status" value="1"/>
</dbReference>
<dbReference type="PANTHER" id="PTHR21021">
    <property type="entry name" value="GAF/PUTATIVE CYTOSKELETAL PROTEIN"/>
    <property type="match status" value="1"/>
</dbReference>
<gene>
    <name evidence="3" type="ORF">ISU02_16935</name>
</gene>
<feature type="domain" description="GAF" evidence="2">
    <location>
        <begin position="56"/>
        <end position="164"/>
    </location>
</feature>
<reference evidence="3 4" key="1">
    <citation type="submission" date="2020-11" db="EMBL/GenBank/DDBJ databases">
        <title>Fusibacter basophilias sp. nov.</title>
        <authorList>
            <person name="Qiu D."/>
        </authorList>
    </citation>
    <scope>NUCLEOTIDE SEQUENCE [LARGE SCALE GENOMIC DNA]</scope>
    <source>
        <strain evidence="3 4">Q10-2</strain>
    </source>
</reference>
<evidence type="ECO:0000313" key="3">
    <source>
        <dbReference type="EMBL" id="MBF4694789.1"/>
    </source>
</evidence>
<organism evidence="3 4">
    <name type="scientific">Fusibacter ferrireducens</name>
    <dbReference type="NCBI Taxonomy" id="2785058"/>
    <lineage>
        <taxon>Bacteria</taxon>
        <taxon>Bacillati</taxon>
        <taxon>Bacillota</taxon>
        <taxon>Clostridia</taxon>
        <taxon>Eubacteriales</taxon>
        <taxon>Eubacteriales Family XII. Incertae Sedis</taxon>
        <taxon>Fusibacter</taxon>
    </lineage>
</organism>
<evidence type="ECO:0000259" key="2">
    <source>
        <dbReference type="Pfam" id="PF01590"/>
    </source>
</evidence>
<sequence>MRRYHMACIYPSDSQEPELLYPYILDNIKSFLEGETDWIANAANAAATIGFLLHDLNWVGFYLKRDNVLKLGPFWGKPAVTTIQIGNGVCGTSAETGKTINVKDVHQFPGHIACDLFSNSELVIPLFKGGQLLGVLDIDSPEIGRFNEVDQKYLEEIALYLAETIQWPQ</sequence>
<protein>
    <submittedName>
        <fullName evidence="3">GAF domain-containing protein</fullName>
    </submittedName>
</protein>